<dbReference type="AlphaFoldDB" id="A0A177T8S2"/>
<feature type="region of interest" description="Disordered" evidence="1">
    <location>
        <begin position="1"/>
        <end position="52"/>
    </location>
</feature>
<feature type="compositionally biased region" description="Basic residues" evidence="1">
    <location>
        <begin position="242"/>
        <end position="252"/>
    </location>
</feature>
<protein>
    <submittedName>
        <fullName evidence="2">Uncharacterized protein</fullName>
    </submittedName>
</protein>
<evidence type="ECO:0000256" key="1">
    <source>
        <dbReference type="SAM" id="MobiDB-lite"/>
    </source>
</evidence>
<dbReference type="EMBL" id="LWDF02001196">
    <property type="protein sequence ID" value="KAE8239910.1"/>
    <property type="molecule type" value="Genomic_DNA"/>
</dbReference>
<keyword evidence="3" id="KW-1185">Reference proteome</keyword>
<dbReference type="Proteomes" id="UP000077521">
    <property type="component" value="Unassembled WGS sequence"/>
</dbReference>
<comment type="caution">
    <text evidence="2">The sequence shown here is derived from an EMBL/GenBank/DDBJ whole genome shotgun (WGS) entry which is preliminary data.</text>
</comment>
<feature type="compositionally biased region" description="Low complexity" evidence="1">
    <location>
        <begin position="32"/>
        <end position="52"/>
    </location>
</feature>
<accession>A0A177T8S2</accession>
<reference evidence="2" key="1">
    <citation type="submission" date="2016-04" db="EMBL/GenBank/DDBJ databases">
        <authorList>
            <person name="Nguyen H.D."/>
            <person name="Samba Siva P."/>
            <person name="Cullis J."/>
            <person name="Levesque C.A."/>
            <person name="Hambleton S."/>
        </authorList>
    </citation>
    <scope>NUCLEOTIDE SEQUENCE</scope>
    <source>
        <strain evidence="2">DAOMC 236416</strain>
    </source>
</reference>
<feature type="region of interest" description="Disordered" evidence="1">
    <location>
        <begin position="242"/>
        <end position="266"/>
    </location>
</feature>
<feature type="compositionally biased region" description="Polar residues" evidence="1">
    <location>
        <begin position="257"/>
        <end position="266"/>
    </location>
</feature>
<sequence>MSGPGRALKRGEPSSADGFSVDRVKRAKIDGGSKSAGGSSVGRSASSSSSTSARTSLIDLPVELLHKIFILSGNPSMLAINRHFHAVIKQAPTNVKAAYIIAKMWLQIGLFLAPPSRVKNDTPLYDPDYRKLVDQCCSKSDPLPPRMIDPREWVRRASSNRSSSQDGHNVFGIGDRALEILPALSDPLGFALKFPICTSSVIDAFSRMLHDIPQFSGIAERVSINGRMRVKSLPAGLVARLKPRTSSTRRRGALPNQRRQGSQPSLSSLHELVSQLGQGPNPPEESLRTFLRVLFWHLSSHVEMSPARATATATASASAMANPSSPPPLLKMQKDPCLEMTEDSDSWSDDGALLQSASTRNLWALRLIRRFERKPLRCLVGDQLSPDAAFGSGPLHMTDEDPDMVVTYLVSTGWVEGLRFAVQAETPDEVVLESGICNQIARVLMEEVIDQNDPLLVKHRGQLLQHSSSSEQIQVSAPAPAPSQPSATPPSILFARGARPVGPLLLTVAVREGQFDIVDYLMKEHGLTPNLSTLRALERVRRRAPGRGGVGERH</sequence>
<gene>
    <name evidence="2" type="ORF">A4X13_0g8018</name>
</gene>
<feature type="region of interest" description="Disordered" evidence="1">
    <location>
        <begin position="467"/>
        <end position="490"/>
    </location>
</feature>
<proteinExistence type="predicted"/>
<evidence type="ECO:0000313" key="3">
    <source>
        <dbReference type="Proteomes" id="UP000077521"/>
    </source>
</evidence>
<evidence type="ECO:0000313" key="2">
    <source>
        <dbReference type="EMBL" id="KAE8239910.1"/>
    </source>
</evidence>
<name>A0A177T8S2_9BASI</name>
<feature type="compositionally biased region" description="Basic and acidic residues" evidence="1">
    <location>
        <begin position="20"/>
        <end position="31"/>
    </location>
</feature>
<reference evidence="2" key="2">
    <citation type="journal article" date="2019" name="IMA Fungus">
        <title>Genome sequencing and comparison of five Tilletia species to identify candidate genes for the detection of regulated species infecting wheat.</title>
        <authorList>
            <person name="Nguyen H.D.T."/>
            <person name="Sultana T."/>
            <person name="Kesanakurti P."/>
            <person name="Hambleton S."/>
        </authorList>
    </citation>
    <scope>NUCLEOTIDE SEQUENCE</scope>
    <source>
        <strain evidence="2">DAOMC 236416</strain>
    </source>
</reference>
<organism evidence="2 3">
    <name type="scientific">Tilletia indica</name>
    <dbReference type="NCBI Taxonomy" id="43049"/>
    <lineage>
        <taxon>Eukaryota</taxon>
        <taxon>Fungi</taxon>
        <taxon>Dikarya</taxon>
        <taxon>Basidiomycota</taxon>
        <taxon>Ustilaginomycotina</taxon>
        <taxon>Exobasidiomycetes</taxon>
        <taxon>Tilletiales</taxon>
        <taxon>Tilletiaceae</taxon>
        <taxon>Tilletia</taxon>
    </lineage>
</organism>